<sequence>MRLWPVVAGGLLLALLAQPAPQPPRQRPGLLDPGFGLTAQFSPAPHGRLPTTTQRNREPQDCTEDPAAFGFVVRGAVAPAVLIDVISYD</sequence>
<keyword evidence="1" id="KW-0732">Signal</keyword>
<dbReference type="EMBL" id="AKHW03005852">
    <property type="protein sequence ID" value="KYO25329.1"/>
    <property type="molecule type" value="Genomic_DNA"/>
</dbReference>
<evidence type="ECO:0000313" key="3">
    <source>
        <dbReference type="Proteomes" id="UP000050525"/>
    </source>
</evidence>
<keyword evidence="3" id="KW-1185">Reference proteome</keyword>
<proteinExistence type="predicted"/>
<dbReference type="AlphaFoldDB" id="A0A151MLL3"/>
<evidence type="ECO:0000313" key="2">
    <source>
        <dbReference type="EMBL" id="KYO25329.1"/>
    </source>
</evidence>
<reference evidence="2 3" key="1">
    <citation type="journal article" date="2012" name="Genome Biol.">
        <title>Sequencing three crocodilian genomes to illuminate the evolution of archosaurs and amniotes.</title>
        <authorList>
            <person name="St John J.A."/>
            <person name="Braun E.L."/>
            <person name="Isberg S.R."/>
            <person name="Miles L.G."/>
            <person name="Chong A.Y."/>
            <person name="Gongora J."/>
            <person name="Dalzell P."/>
            <person name="Moran C."/>
            <person name="Bed'hom B."/>
            <person name="Abzhanov A."/>
            <person name="Burgess S.C."/>
            <person name="Cooksey A.M."/>
            <person name="Castoe T.A."/>
            <person name="Crawford N.G."/>
            <person name="Densmore L.D."/>
            <person name="Drew J.C."/>
            <person name="Edwards S.V."/>
            <person name="Faircloth B.C."/>
            <person name="Fujita M.K."/>
            <person name="Greenwold M.J."/>
            <person name="Hoffmann F.G."/>
            <person name="Howard J.M."/>
            <person name="Iguchi T."/>
            <person name="Janes D.E."/>
            <person name="Khan S.Y."/>
            <person name="Kohno S."/>
            <person name="de Koning A.J."/>
            <person name="Lance S.L."/>
            <person name="McCarthy F.M."/>
            <person name="McCormack J.E."/>
            <person name="Merchant M.E."/>
            <person name="Peterson D.G."/>
            <person name="Pollock D.D."/>
            <person name="Pourmand N."/>
            <person name="Raney B.J."/>
            <person name="Roessler K.A."/>
            <person name="Sanford J.R."/>
            <person name="Sawyer R.H."/>
            <person name="Schmidt C.J."/>
            <person name="Triplett E.W."/>
            <person name="Tuberville T.D."/>
            <person name="Venegas-Anaya M."/>
            <person name="Howard J.T."/>
            <person name="Jarvis E.D."/>
            <person name="Guillette L.J.Jr."/>
            <person name="Glenn T.C."/>
            <person name="Green R.E."/>
            <person name="Ray D.A."/>
        </authorList>
    </citation>
    <scope>NUCLEOTIDE SEQUENCE [LARGE SCALE GENOMIC DNA]</scope>
    <source>
        <strain evidence="2">KSC_2009_1</strain>
    </source>
</reference>
<protein>
    <submittedName>
        <fullName evidence="2">Uncharacterized protein</fullName>
    </submittedName>
</protein>
<feature type="signal peptide" evidence="1">
    <location>
        <begin position="1"/>
        <end position="19"/>
    </location>
</feature>
<evidence type="ECO:0000256" key="1">
    <source>
        <dbReference type="SAM" id="SignalP"/>
    </source>
</evidence>
<accession>A0A151MLL3</accession>
<comment type="caution">
    <text evidence="2">The sequence shown here is derived from an EMBL/GenBank/DDBJ whole genome shotgun (WGS) entry which is preliminary data.</text>
</comment>
<organism evidence="2 3">
    <name type="scientific">Alligator mississippiensis</name>
    <name type="common">American alligator</name>
    <dbReference type="NCBI Taxonomy" id="8496"/>
    <lineage>
        <taxon>Eukaryota</taxon>
        <taxon>Metazoa</taxon>
        <taxon>Chordata</taxon>
        <taxon>Craniata</taxon>
        <taxon>Vertebrata</taxon>
        <taxon>Euteleostomi</taxon>
        <taxon>Archelosauria</taxon>
        <taxon>Archosauria</taxon>
        <taxon>Crocodylia</taxon>
        <taxon>Alligatoridae</taxon>
        <taxon>Alligatorinae</taxon>
        <taxon>Alligator</taxon>
    </lineage>
</organism>
<feature type="chain" id="PRO_5007585238" evidence="1">
    <location>
        <begin position="20"/>
        <end position="89"/>
    </location>
</feature>
<name>A0A151MLL3_ALLMI</name>
<dbReference type="Proteomes" id="UP000050525">
    <property type="component" value="Unassembled WGS sequence"/>
</dbReference>
<gene>
    <name evidence="2" type="ORF">Y1Q_0002218</name>
</gene>